<evidence type="ECO:0000256" key="4">
    <source>
        <dbReference type="ARBA" id="ARBA00022982"/>
    </source>
</evidence>
<evidence type="ECO:0000256" key="7">
    <source>
        <dbReference type="SAM" id="SignalP"/>
    </source>
</evidence>
<dbReference type="Proteomes" id="UP000185151">
    <property type="component" value="Unassembled WGS sequence"/>
</dbReference>
<dbReference type="InterPro" id="IPR036909">
    <property type="entry name" value="Cyt_c-like_dom_sf"/>
</dbReference>
<feature type="binding site" description="covalent" evidence="6">
    <location>
        <position position="52"/>
    </location>
    <ligand>
        <name>heme c</name>
        <dbReference type="ChEBI" id="CHEBI:61717"/>
    </ligand>
</feature>
<keyword evidence="10" id="KW-1185">Reference proteome</keyword>
<evidence type="ECO:0000256" key="2">
    <source>
        <dbReference type="ARBA" id="ARBA00022617"/>
    </source>
</evidence>
<name>A0A1N6L5X2_9BURK</name>
<keyword evidence="4" id="KW-0249">Electron transport</keyword>
<keyword evidence="5 6" id="KW-0408">Iron</keyword>
<evidence type="ECO:0000313" key="10">
    <source>
        <dbReference type="Proteomes" id="UP000185151"/>
    </source>
</evidence>
<dbReference type="AlphaFoldDB" id="A0A1N6L5X2"/>
<accession>A0A1N6L5X2</accession>
<dbReference type="GO" id="GO:0005506">
    <property type="term" value="F:iron ion binding"/>
    <property type="evidence" value="ECO:0007669"/>
    <property type="project" value="InterPro"/>
</dbReference>
<dbReference type="GO" id="GO:0009055">
    <property type="term" value="F:electron transfer activity"/>
    <property type="evidence" value="ECO:0007669"/>
    <property type="project" value="InterPro"/>
</dbReference>
<sequence>MKWGVHIQRGFGRGLLRVSAVLALSGLAATAHADGTPRGQTIASANACMGCHAVDRKLVGPSFQQIAAKYKGDAQAPAKLALKVKNGGSGVWGAIPMPAHPAMSDADIRTVVDWVVAGAPSK</sequence>
<dbReference type="GO" id="GO:0020037">
    <property type="term" value="F:heme binding"/>
    <property type="evidence" value="ECO:0007669"/>
    <property type="project" value="InterPro"/>
</dbReference>
<feature type="chain" id="PRO_5012613613" evidence="7">
    <location>
        <begin position="34"/>
        <end position="122"/>
    </location>
</feature>
<comment type="PTM">
    <text evidence="6">Binds 1 heme c group covalently per subunit.</text>
</comment>
<keyword evidence="3 6" id="KW-0479">Metal-binding</keyword>
<keyword evidence="1" id="KW-0813">Transport</keyword>
<reference evidence="9 10" key="1">
    <citation type="submission" date="2016-11" db="EMBL/GenBank/DDBJ databases">
        <authorList>
            <person name="Jaros S."/>
            <person name="Januszkiewicz K."/>
            <person name="Wedrychowicz H."/>
        </authorList>
    </citation>
    <scope>NUCLEOTIDE SEQUENCE [LARGE SCALE GENOMIC DNA]</scope>
    <source>
        <strain evidence="9 10">GAS95</strain>
    </source>
</reference>
<keyword evidence="7" id="KW-0732">Signal</keyword>
<evidence type="ECO:0000313" key="9">
    <source>
        <dbReference type="EMBL" id="SIO64181.1"/>
    </source>
</evidence>
<dbReference type="Pfam" id="PF00034">
    <property type="entry name" value="Cytochrom_C"/>
    <property type="match status" value="1"/>
</dbReference>
<dbReference type="InterPro" id="IPR002324">
    <property type="entry name" value="Cyt_c_ID"/>
</dbReference>
<gene>
    <name evidence="9" type="ORF">SAMN05444165_6148</name>
</gene>
<dbReference type="EMBL" id="FSRU01000002">
    <property type="protein sequence ID" value="SIO64181.1"/>
    <property type="molecule type" value="Genomic_DNA"/>
</dbReference>
<dbReference type="PROSITE" id="PS51007">
    <property type="entry name" value="CYTC"/>
    <property type="match status" value="1"/>
</dbReference>
<dbReference type="OrthoDB" id="9814063at2"/>
<keyword evidence="2 6" id="KW-0349">Heme</keyword>
<feature type="binding site" description="covalent" evidence="6">
    <location>
        <position position="97"/>
    </location>
    <ligand>
        <name>heme c</name>
        <dbReference type="ChEBI" id="CHEBI:61717"/>
    </ligand>
</feature>
<evidence type="ECO:0000256" key="1">
    <source>
        <dbReference type="ARBA" id="ARBA00022448"/>
    </source>
</evidence>
<evidence type="ECO:0000256" key="6">
    <source>
        <dbReference type="PIRSR" id="PIRSR602324-1"/>
    </source>
</evidence>
<protein>
    <submittedName>
        <fullName evidence="9">Cytochrome c</fullName>
    </submittedName>
</protein>
<dbReference type="InterPro" id="IPR009056">
    <property type="entry name" value="Cyt_c-like_dom"/>
</dbReference>
<dbReference type="Gene3D" id="1.10.760.10">
    <property type="entry name" value="Cytochrome c-like domain"/>
    <property type="match status" value="1"/>
</dbReference>
<dbReference type="PRINTS" id="PR00606">
    <property type="entry name" value="CYTCHROMECID"/>
</dbReference>
<evidence type="ECO:0000259" key="8">
    <source>
        <dbReference type="PROSITE" id="PS51007"/>
    </source>
</evidence>
<evidence type="ECO:0000256" key="5">
    <source>
        <dbReference type="ARBA" id="ARBA00023004"/>
    </source>
</evidence>
<feature type="binding site" description="covalent" evidence="6">
    <location>
        <position position="48"/>
    </location>
    <ligand>
        <name>heme c</name>
        <dbReference type="ChEBI" id="CHEBI:61717"/>
    </ligand>
</feature>
<feature type="domain" description="Cytochrome c" evidence="8">
    <location>
        <begin position="34"/>
        <end position="119"/>
    </location>
</feature>
<evidence type="ECO:0000256" key="3">
    <source>
        <dbReference type="ARBA" id="ARBA00022723"/>
    </source>
</evidence>
<organism evidence="9 10">
    <name type="scientific">Paraburkholderia phenazinium</name>
    <dbReference type="NCBI Taxonomy" id="60549"/>
    <lineage>
        <taxon>Bacteria</taxon>
        <taxon>Pseudomonadati</taxon>
        <taxon>Pseudomonadota</taxon>
        <taxon>Betaproteobacteria</taxon>
        <taxon>Burkholderiales</taxon>
        <taxon>Burkholderiaceae</taxon>
        <taxon>Paraburkholderia</taxon>
    </lineage>
</organism>
<dbReference type="SUPFAM" id="SSF46626">
    <property type="entry name" value="Cytochrome c"/>
    <property type="match status" value="1"/>
</dbReference>
<dbReference type="RefSeq" id="WP_083640672.1">
    <property type="nucleotide sequence ID" value="NZ_FSRU01000002.1"/>
</dbReference>
<proteinExistence type="predicted"/>
<feature type="signal peptide" evidence="7">
    <location>
        <begin position="1"/>
        <end position="33"/>
    </location>
</feature>